<dbReference type="GeneID" id="55412317"/>
<dbReference type="KEGG" id="vg:55412317"/>
<dbReference type="RefSeq" id="YP_009777992.1">
    <property type="nucleotide sequence ID" value="NC_047708.1"/>
</dbReference>
<dbReference type="Proteomes" id="UP000505326">
    <property type="component" value="Segment"/>
</dbReference>
<evidence type="ECO:0000313" key="2">
    <source>
        <dbReference type="Proteomes" id="UP000505326"/>
    </source>
</evidence>
<dbReference type="EMBL" id="AP013549">
    <property type="protein sequence ID" value="BAQ94495.1"/>
    <property type="molecule type" value="Genomic_DNA"/>
</dbReference>
<organism evidence="1 2">
    <name type="scientific">uncultured phage_MedDCM-OCT-S39-C11</name>
    <dbReference type="NCBI Taxonomy" id="2740805"/>
    <lineage>
        <taxon>Viruses</taxon>
        <taxon>Duplodnaviria</taxon>
        <taxon>Heunggongvirae</taxon>
        <taxon>Uroviricota</taxon>
        <taxon>Caudoviricetes</taxon>
        <taxon>Autographivirales</taxon>
        <taxon>Krakvirus</taxon>
        <taxon>Krakvirus S39C11</taxon>
    </lineage>
</organism>
<reference evidence="1 2" key="1">
    <citation type="journal article" date="2013" name="PLoS Genet.">
        <title>Expanding the Marine Virosphere Using Metagenomics.</title>
        <authorList>
            <person name="Mizuno C.M."/>
            <person name="Rodriguez-Valera F."/>
            <person name="Kimes N.E."/>
            <person name="Ghai R."/>
        </authorList>
    </citation>
    <scope>NUCLEOTIDE SEQUENCE [LARGE SCALE GENOMIC DNA]</scope>
    <source>
        <strain evidence="1">UvMED-CGR-U-MedDCM-OCT-S39-C11</strain>
    </source>
</reference>
<protein>
    <submittedName>
        <fullName evidence="1">Uncharacterized protein</fullName>
    </submittedName>
</protein>
<proteinExistence type="predicted"/>
<sequence length="74" mass="8175">MVKRERFLLWMLAGLLTWQASVFTYGVHLCAQVEAEDLRHVCPDLGDRFDTFVNTSLGAVLGLLAGSLGSRPQP</sequence>
<keyword evidence="2" id="KW-1185">Reference proteome</keyword>
<name>A0A6S4PA83_9CAUD</name>
<evidence type="ECO:0000313" key="1">
    <source>
        <dbReference type="EMBL" id="BAQ94495.1"/>
    </source>
</evidence>
<accession>A0A6S4PA83</accession>